<evidence type="ECO:0000313" key="2">
    <source>
        <dbReference type="EMBL" id="CAD8897522.1"/>
    </source>
</evidence>
<gene>
    <name evidence="2" type="ORF">CHYS00102_LOCUS24736</name>
</gene>
<sequence length="364" mass="40210">MRVTCLIPLTVFAHANAKSFQFDSSSKAGERLLSKSRRLGNDDGYDYTWMTGYSIQFDSCHTYHQFDDAGRDQEDGQGSPFRPQLMTKFKLCSTSECSSSSSCKGPEYITRMQDFFESYEQAKETEKEYLCEKIEENCACDDDNVDDEACLSNCYDESGIDCGQNDDGNNDQDNNIQELIECRQINEGNDDGNQKQAYYVGGYCGDGGKSAYLSVFSDSSCEEKADSQIFYNLNGYALPYTSSSMVDSSCVGCGLDNGNDDAYNMEVSESCTEMYERAGKCEDGFSDVIDYPNYGACEFMNDILPALEKLESHNYRVGGGASVAWAWVFGLCTIGLVGYVYMLTDGKFVKEDKVALSSSGGGLA</sequence>
<feature type="transmembrane region" description="Helical" evidence="1">
    <location>
        <begin position="324"/>
        <end position="343"/>
    </location>
</feature>
<accession>A0A7S1BTI2</accession>
<keyword evidence="1" id="KW-1133">Transmembrane helix</keyword>
<proteinExistence type="predicted"/>
<keyword evidence="1" id="KW-0472">Membrane</keyword>
<dbReference type="AlphaFoldDB" id="A0A7S1BTI2"/>
<name>A0A7S1BTI2_9STRA</name>
<organism evidence="2">
    <name type="scientific">Corethron hystrix</name>
    <dbReference type="NCBI Taxonomy" id="216773"/>
    <lineage>
        <taxon>Eukaryota</taxon>
        <taxon>Sar</taxon>
        <taxon>Stramenopiles</taxon>
        <taxon>Ochrophyta</taxon>
        <taxon>Bacillariophyta</taxon>
        <taxon>Coscinodiscophyceae</taxon>
        <taxon>Corethrophycidae</taxon>
        <taxon>Corethrales</taxon>
        <taxon>Corethraceae</taxon>
        <taxon>Corethron</taxon>
    </lineage>
</organism>
<keyword evidence="1" id="KW-0812">Transmembrane</keyword>
<evidence type="ECO:0000256" key="1">
    <source>
        <dbReference type="SAM" id="Phobius"/>
    </source>
</evidence>
<dbReference type="EMBL" id="HBFR01033869">
    <property type="protein sequence ID" value="CAD8897522.1"/>
    <property type="molecule type" value="Transcribed_RNA"/>
</dbReference>
<reference evidence="2" key="1">
    <citation type="submission" date="2021-01" db="EMBL/GenBank/DDBJ databases">
        <authorList>
            <person name="Corre E."/>
            <person name="Pelletier E."/>
            <person name="Niang G."/>
            <person name="Scheremetjew M."/>
            <person name="Finn R."/>
            <person name="Kale V."/>
            <person name="Holt S."/>
            <person name="Cochrane G."/>
            <person name="Meng A."/>
            <person name="Brown T."/>
            <person name="Cohen L."/>
        </authorList>
    </citation>
    <scope>NUCLEOTIDE SEQUENCE</scope>
    <source>
        <strain evidence="2">308</strain>
    </source>
</reference>
<protein>
    <submittedName>
        <fullName evidence="2">Uncharacterized protein</fullName>
    </submittedName>
</protein>